<feature type="transmembrane region" description="Helical" evidence="8">
    <location>
        <begin position="64"/>
        <end position="81"/>
    </location>
</feature>
<feature type="transmembrane region" description="Helical" evidence="8">
    <location>
        <begin position="6"/>
        <end position="26"/>
    </location>
</feature>
<evidence type="ECO:0000256" key="2">
    <source>
        <dbReference type="ARBA" id="ARBA00022475"/>
    </source>
</evidence>
<dbReference type="GO" id="GO:0044038">
    <property type="term" value="P:cell wall macromolecule biosynthetic process"/>
    <property type="evidence" value="ECO:0007669"/>
    <property type="project" value="TreeGrafter"/>
</dbReference>
<reference evidence="9 10" key="1">
    <citation type="submission" date="2019-09" db="EMBL/GenBank/DDBJ databases">
        <authorList>
            <person name="Chen X.-Y."/>
        </authorList>
    </citation>
    <scope>NUCLEOTIDE SEQUENCE [LARGE SCALE GENOMIC DNA]</scope>
    <source>
        <strain evidence="9 10">NY5</strain>
    </source>
</reference>
<dbReference type="CDD" id="cd06853">
    <property type="entry name" value="GT_WecA_like"/>
    <property type="match status" value="1"/>
</dbReference>
<evidence type="ECO:0000256" key="5">
    <source>
        <dbReference type="ARBA" id="ARBA00022989"/>
    </source>
</evidence>
<accession>A0A5B0WPQ0</accession>
<keyword evidence="10" id="KW-1185">Reference proteome</keyword>
<evidence type="ECO:0000313" key="9">
    <source>
        <dbReference type="EMBL" id="KAA1188913.1"/>
    </source>
</evidence>
<feature type="transmembrane region" description="Helical" evidence="8">
    <location>
        <begin position="152"/>
        <end position="171"/>
    </location>
</feature>
<dbReference type="GO" id="GO:0009103">
    <property type="term" value="P:lipopolysaccharide biosynthetic process"/>
    <property type="evidence" value="ECO:0007669"/>
    <property type="project" value="TreeGrafter"/>
</dbReference>
<keyword evidence="4 8" id="KW-0812">Transmembrane</keyword>
<evidence type="ECO:0000256" key="6">
    <source>
        <dbReference type="ARBA" id="ARBA00023136"/>
    </source>
</evidence>
<keyword evidence="7" id="KW-0479">Metal-binding</keyword>
<organism evidence="9 10">
    <name type="scientific">Pseudohalioglobus sediminis</name>
    <dbReference type="NCBI Taxonomy" id="2606449"/>
    <lineage>
        <taxon>Bacteria</taxon>
        <taxon>Pseudomonadati</taxon>
        <taxon>Pseudomonadota</taxon>
        <taxon>Gammaproteobacteria</taxon>
        <taxon>Cellvibrionales</taxon>
        <taxon>Halieaceae</taxon>
        <taxon>Pseudohalioglobus</taxon>
    </lineage>
</organism>
<keyword evidence="6 8" id="KW-0472">Membrane</keyword>
<dbReference type="GO" id="GO:0005886">
    <property type="term" value="C:plasma membrane"/>
    <property type="evidence" value="ECO:0007669"/>
    <property type="project" value="UniProtKB-SubCell"/>
</dbReference>
<evidence type="ECO:0000256" key="7">
    <source>
        <dbReference type="PIRSR" id="PIRSR600715-1"/>
    </source>
</evidence>
<feature type="transmembrane region" description="Helical" evidence="8">
    <location>
        <begin position="207"/>
        <end position="226"/>
    </location>
</feature>
<dbReference type="Pfam" id="PF00953">
    <property type="entry name" value="Glycos_transf_4"/>
    <property type="match status" value="1"/>
</dbReference>
<evidence type="ECO:0000256" key="1">
    <source>
        <dbReference type="ARBA" id="ARBA00004651"/>
    </source>
</evidence>
<feature type="transmembrane region" description="Helical" evidence="8">
    <location>
        <begin position="286"/>
        <end position="304"/>
    </location>
</feature>
<dbReference type="RefSeq" id="WP_149612676.1">
    <property type="nucleotide sequence ID" value="NZ_VTUX01000009.1"/>
</dbReference>
<dbReference type="GO" id="GO:0071555">
    <property type="term" value="P:cell wall organization"/>
    <property type="evidence" value="ECO:0007669"/>
    <property type="project" value="TreeGrafter"/>
</dbReference>
<evidence type="ECO:0000256" key="8">
    <source>
        <dbReference type="SAM" id="Phobius"/>
    </source>
</evidence>
<proteinExistence type="predicted"/>
<gene>
    <name evidence="9" type="ORF">F0M18_17065</name>
</gene>
<feature type="transmembrane region" description="Helical" evidence="8">
    <location>
        <begin position="177"/>
        <end position="195"/>
    </location>
</feature>
<keyword evidence="7" id="KW-0460">Magnesium</keyword>
<comment type="caution">
    <text evidence="9">The sequence shown here is derived from an EMBL/GenBank/DDBJ whole genome shotgun (WGS) entry which is preliminary data.</text>
</comment>
<dbReference type="PROSITE" id="PS01348">
    <property type="entry name" value="MRAY_2"/>
    <property type="match status" value="1"/>
</dbReference>
<feature type="transmembrane region" description="Helical" evidence="8">
    <location>
        <begin position="118"/>
        <end position="140"/>
    </location>
</feature>
<comment type="subcellular location">
    <subcellularLocation>
        <location evidence="1">Cell membrane</location>
        <topology evidence="1">Multi-pass membrane protein</topology>
    </subcellularLocation>
</comment>
<keyword evidence="3 9" id="KW-0808">Transferase</keyword>
<keyword evidence="2" id="KW-1003">Cell membrane</keyword>
<dbReference type="EMBL" id="VTUX01000009">
    <property type="protein sequence ID" value="KAA1188913.1"/>
    <property type="molecule type" value="Genomic_DNA"/>
</dbReference>
<keyword evidence="5 8" id="KW-1133">Transmembrane helix</keyword>
<feature type="transmembrane region" description="Helical" evidence="8">
    <location>
        <begin position="93"/>
        <end position="112"/>
    </location>
</feature>
<protein>
    <submittedName>
        <fullName evidence="9">Undecaprenyl/decaprenyl-phosphate alpha-N-acetylglucosaminyl 1-phosphate transferase</fullName>
    </submittedName>
</protein>
<feature type="binding site" evidence="7">
    <location>
        <position position="145"/>
    </location>
    <ligand>
        <name>Mg(2+)</name>
        <dbReference type="ChEBI" id="CHEBI:18420"/>
    </ligand>
</feature>
<dbReference type="PANTHER" id="PTHR22926">
    <property type="entry name" value="PHOSPHO-N-ACETYLMURAMOYL-PENTAPEPTIDE-TRANSFERASE"/>
    <property type="match status" value="1"/>
</dbReference>
<dbReference type="AlphaFoldDB" id="A0A5B0WPQ0"/>
<evidence type="ECO:0000256" key="4">
    <source>
        <dbReference type="ARBA" id="ARBA00022692"/>
    </source>
</evidence>
<dbReference type="GO" id="GO:0046872">
    <property type="term" value="F:metal ion binding"/>
    <property type="evidence" value="ECO:0007669"/>
    <property type="project" value="UniProtKB-KW"/>
</dbReference>
<feature type="transmembrane region" description="Helical" evidence="8">
    <location>
        <begin position="310"/>
        <end position="328"/>
    </location>
</feature>
<comment type="cofactor">
    <cofactor evidence="7">
        <name>Mg(2+)</name>
        <dbReference type="ChEBI" id="CHEBI:18420"/>
    </cofactor>
</comment>
<feature type="transmembrane region" description="Helical" evidence="8">
    <location>
        <begin position="38"/>
        <end position="58"/>
    </location>
</feature>
<feature type="binding site" evidence="7">
    <location>
        <position position="209"/>
    </location>
    <ligand>
        <name>Mg(2+)</name>
        <dbReference type="ChEBI" id="CHEBI:18420"/>
    </ligand>
</feature>
<dbReference type="InterPro" id="IPR000715">
    <property type="entry name" value="Glycosyl_transferase_4"/>
</dbReference>
<dbReference type="PANTHER" id="PTHR22926:SF3">
    <property type="entry name" value="UNDECAPRENYL-PHOSPHATE ALPHA-N-ACETYLGLUCOSAMINYL 1-PHOSPHATE TRANSFERASE"/>
    <property type="match status" value="1"/>
</dbReference>
<dbReference type="GO" id="GO:0016780">
    <property type="term" value="F:phosphotransferase activity, for other substituted phosphate groups"/>
    <property type="evidence" value="ECO:0007669"/>
    <property type="project" value="InterPro"/>
</dbReference>
<dbReference type="InterPro" id="IPR018480">
    <property type="entry name" value="PNAcMuramoyl-5peptid_Trfase_CS"/>
</dbReference>
<evidence type="ECO:0000256" key="3">
    <source>
        <dbReference type="ARBA" id="ARBA00022679"/>
    </source>
</evidence>
<feature type="transmembrane region" description="Helical" evidence="8">
    <location>
        <begin position="238"/>
        <end position="255"/>
    </location>
</feature>
<sequence>MLLSTLAIASFIIARLCIASAPRLGLVDHPDTRKRHVGAIPLSGGIGIFLTILFGTLFLGIAPYTLPMLVLAFLVFLVGVVDDFRHIHAGARLLIQFGAGALLASYGGIAIYNVGNLLGFGDIHLLMLSVPLSALAVAGLSNAYNMIDGIDGLAASTIALPLLVLFILATLAGHPHASFLLLMLVPLGVFLVFNLGPDNALLPKMFLGDGGSITLGFLVTASLVFFSQGEQALIEPVTALWLVAVPLMDMLATMLRRKRAGRPLMEADRSHLHHALLDRGMGPRRVLLVMLIHAVAAAITGLLLEATPAWFSLFCYFLLFFGHCVFVLRSERLAKAALTASKAAANDALHLDSCSEKAAS</sequence>
<dbReference type="Proteomes" id="UP000323708">
    <property type="component" value="Unassembled WGS sequence"/>
</dbReference>
<name>A0A5B0WPQ0_9GAMM</name>
<evidence type="ECO:0000313" key="10">
    <source>
        <dbReference type="Proteomes" id="UP000323708"/>
    </source>
</evidence>